<accession>A0ACA9R161</accession>
<proteinExistence type="predicted"/>
<comment type="caution">
    <text evidence="1">The sequence shown here is derived from an EMBL/GenBank/DDBJ whole genome shotgun (WGS) entry which is preliminary data.</text>
</comment>
<dbReference type="Proteomes" id="UP000789920">
    <property type="component" value="Unassembled WGS sequence"/>
</dbReference>
<organism evidence="1 2">
    <name type="scientific">Racocetra persica</name>
    <dbReference type="NCBI Taxonomy" id="160502"/>
    <lineage>
        <taxon>Eukaryota</taxon>
        <taxon>Fungi</taxon>
        <taxon>Fungi incertae sedis</taxon>
        <taxon>Mucoromycota</taxon>
        <taxon>Glomeromycotina</taxon>
        <taxon>Glomeromycetes</taxon>
        <taxon>Diversisporales</taxon>
        <taxon>Gigasporaceae</taxon>
        <taxon>Racocetra</taxon>
    </lineage>
</organism>
<feature type="non-terminal residue" evidence="1">
    <location>
        <position position="149"/>
    </location>
</feature>
<name>A0ACA9R161_9GLOM</name>
<sequence length="149" mass="17035">MTLREINSRQSLIREYDQTAPKLRLSRVELIATRKIIGYILIYLIQWTPVLIYVVGETVHYNTLWINVIAIATINFGGIGNMTTYMINERQSDDCKSSIICESSSRTPNFTPTINVTDDESQITINEVVTIEVNQYHFSSSPIERVFGI</sequence>
<protein>
    <submittedName>
        <fullName evidence="1">33374_t:CDS:1</fullName>
    </submittedName>
</protein>
<reference evidence="1" key="1">
    <citation type="submission" date="2021-06" db="EMBL/GenBank/DDBJ databases">
        <authorList>
            <person name="Kallberg Y."/>
            <person name="Tangrot J."/>
            <person name="Rosling A."/>
        </authorList>
    </citation>
    <scope>NUCLEOTIDE SEQUENCE</scope>
    <source>
        <strain evidence="1">MA461A</strain>
    </source>
</reference>
<dbReference type="EMBL" id="CAJVQC010041101">
    <property type="protein sequence ID" value="CAG8772253.1"/>
    <property type="molecule type" value="Genomic_DNA"/>
</dbReference>
<keyword evidence="2" id="KW-1185">Reference proteome</keyword>
<evidence type="ECO:0000313" key="2">
    <source>
        <dbReference type="Proteomes" id="UP000789920"/>
    </source>
</evidence>
<evidence type="ECO:0000313" key="1">
    <source>
        <dbReference type="EMBL" id="CAG8772253.1"/>
    </source>
</evidence>
<gene>
    <name evidence="1" type="ORF">RPERSI_LOCUS16551</name>
</gene>